<keyword evidence="1" id="KW-1133">Transmembrane helix</keyword>
<evidence type="ECO:0000313" key="3">
    <source>
        <dbReference type="Proteomes" id="UP000076603"/>
    </source>
</evidence>
<dbReference type="AlphaFoldDB" id="A0A162S5F7"/>
<feature type="transmembrane region" description="Helical" evidence="1">
    <location>
        <begin position="12"/>
        <end position="32"/>
    </location>
</feature>
<feature type="transmembrane region" description="Helical" evidence="1">
    <location>
        <begin position="109"/>
        <end position="131"/>
    </location>
</feature>
<reference evidence="2 3" key="1">
    <citation type="submission" date="2016-04" db="EMBL/GenBank/DDBJ databases">
        <title>Genome sequence of Clostridium magnum DSM 2767.</title>
        <authorList>
            <person name="Poehlein A."/>
            <person name="Uhlig R."/>
            <person name="Fischer R."/>
            <person name="Bahl H."/>
            <person name="Daniel R."/>
        </authorList>
    </citation>
    <scope>NUCLEOTIDE SEQUENCE [LARGE SCALE GENOMIC DNA]</scope>
    <source>
        <strain evidence="2 3">DSM 2767</strain>
    </source>
</reference>
<feature type="transmembrane region" description="Helical" evidence="1">
    <location>
        <begin position="209"/>
        <end position="230"/>
    </location>
</feature>
<name>A0A162S5F7_9CLOT</name>
<comment type="caution">
    <text evidence="2">The sequence shown here is derived from an EMBL/GenBank/DDBJ whole genome shotgun (WGS) entry which is preliminary data.</text>
</comment>
<protein>
    <submittedName>
        <fullName evidence="2">Uncharacterized protein</fullName>
    </submittedName>
</protein>
<dbReference type="EMBL" id="LWAE01000004">
    <property type="protein sequence ID" value="KZL90797.1"/>
    <property type="molecule type" value="Genomic_DNA"/>
</dbReference>
<organism evidence="2 3">
    <name type="scientific">Clostridium magnum DSM 2767</name>
    <dbReference type="NCBI Taxonomy" id="1121326"/>
    <lineage>
        <taxon>Bacteria</taxon>
        <taxon>Bacillati</taxon>
        <taxon>Bacillota</taxon>
        <taxon>Clostridia</taxon>
        <taxon>Eubacteriales</taxon>
        <taxon>Clostridiaceae</taxon>
        <taxon>Clostridium</taxon>
    </lineage>
</organism>
<feature type="transmembrane region" description="Helical" evidence="1">
    <location>
        <begin position="236"/>
        <end position="264"/>
    </location>
</feature>
<feature type="transmembrane region" description="Helical" evidence="1">
    <location>
        <begin position="180"/>
        <end position="197"/>
    </location>
</feature>
<dbReference type="STRING" id="1121326.CLMAG_37080"/>
<keyword evidence="1" id="KW-0812">Transmembrane</keyword>
<keyword evidence="1" id="KW-0472">Membrane</keyword>
<dbReference type="OrthoDB" id="258743at2"/>
<gene>
    <name evidence="2" type="ORF">CLMAG_37080</name>
</gene>
<evidence type="ECO:0000313" key="2">
    <source>
        <dbReference type="EMBL" id="KZL90797.1"/>
    </source>
</evidence>
<dbReference type="PATRIC" id="fig|1121326.3.peg.3752"/>
<proteinExistence type="predicted"/>
<accession>A0A162S5F7</accession>
<evidence type="ECO:0000256" key="1">
    <source>
        <dbReference type="SAM" id="Phobius"/>
    </source>
</evidence>
<sequence>MNFFIELFIRSFIETFYLLGVIILIGLLLGMLRSYSIRNLQRSFGSKAVMVTGTIGVPIHELSHAIFALLFGHRIAKIKLLQKPDGNGVMGYVQHSYNQHSIYQQIGNFFIGVAPIFGGVISIITLMRFIIPQAYDRFISILTRSLQITELNKATIQGIINSYEGLIKSIFSFSNFGNPYFYLFLFMAICISSHISLSSADIKGASRGLGIIFLIILLLNISGLSKYVLAFNIMTYNILITGFLIVAVILSVITFLVSLILLTISKFSS</sequence>
<dbReference type="Proteomes" id="UP000076603">
    <property type="component" value="Unassembled WGS sequence"/>
</dbReference>
<keyword evidence="3" id="KW-1185">Reference proteome</keyword>
<dbReference type="RefSeq" id="WP_066625583.1">
    <property type="nucleotide sequence ID" value="NZ_FQXL01000013.1"/>
</dbReference>